<sequence>MMADKIDTRAVGLDVGLAFIRWLTGAENLHYGLWTGLEVTAGNLRAAQDNYSTRLFGYLPEGRLRILDIGGGAGETAKKLLALGHAVEIVVPSAFLAARCRETARGAVVHETTFEAFAGTGPFDLCLFSESFQYIPLAESLPKCARLLAPGGQVLIADCFRTEAYRGRAVHGPQPGGGHQIAAFRAAVPQAGFAVVAEEDITDAVAPSIDLEQRLFNVLGHGVVRVSDELRGKRPWAHWALARMIGLFLSARRRENLMQRLMGTARTSQAFRTYNRYLITRLARAGA</sequence>
<protein>
    <submittedName>
        <fullName evidence="1">Class I SAM-dependent methyltransferase</fullName>
    </submittedName>
</protein>
<reference evidence="1 2" key="1">
    <citation type="journal article" date="2022" name="Microorganisms">
        <title>Genome Sequence and Characterization of a Xanthorhodopsin-Containing, Aerobic Anoxygenic Phototrophic Rhodobacter Species, Isolated from Mesophilic Conditions at Yellowstone National Park.</title>
        <authorList>
            <person name="Kyndt J.A."/>
            <person name="Robertson S."/>
            <person name="Shoffstall I.B."/>
            <person name="Ramaley R.F."/>
            <person name="Meyer T.E."/>
        </authorList>
    </citation>
    <scope>NUCLEOTIDE SEQUENCE [LARGE SCALE GENOMIC DNA]</scope>
    <source>
        <strain evidence="1 2">M37P</strain>
    </source>
</reference>
<gene>
    <name evidence="1" type="ORF">G8O29_01810</name>
</gene>
<proteinExistence type="predicted"/>
<dbReference type="GO" id="GO:0008168">
    <property type="term" value="F:methyltransferase activity"/>
    <property type="evidence" value="ECO:0007669"/>
    <property type="project" value="UniProtKB-KW"/>
</dbReference>
<organism evidence="1 2">
    <name type="scientific">Rhodobacter calidifons</name>
    <dbReference type="NCBI Taxonomy" id="2715277"/>
    <lineage>
        <taxon>Bacteria</taxon>
        <taxon>Pseudomonadati</taxon>
        <taxon>Pseudomonadota</taxon>
        <taxon>Alphaproteobacteria</taxon>
        <taxon>Rhodobacterales</taxon>
        <taxon>Rhodobacter group</taxon>
        <taxon>Rhodobacter</taxon>
    </lineage>
</organism>
<accession>A0ABX0G2Q0</accession>
<evidence type="ECO:0000313" key="2">
    <source>
        <dbReference type="Proteomes" id="UP001515660"/>
    </source>
</evidence>
<dbReference type="SUPFAM" id="SSF53335">
    <property type="entry name" value="S-adenosyl-L-methionine-dependent methyltransferases"/>
    <property type="match status" value="1"/>
</dbReference>
<dbReference type="EMBL" id="JAANHS010000001">
    <property type="protein sequence ID" value="NHB75475.1"/>
    <property type="molecule type" value="Genomic_DNA"/>
</dbReference>
<name>A0ABX0G2Q0_9RHOB</name>
<dbReference type="Pfam" id="PF13489">
    <property type="entry name" value="Methyltransf_23"/>
    <property type="match status" value="1"/>
</dbReference>
<keyword evidence="1" id="KW-0808">Transferase</keyword>
<dbReference type="CDD" id="cd02440">
    <property type="entry name" value="AdoMet_MTases"/>
    <property type="match status" value="1"/>
</dbReference>
<dbReference type="InterPro" id="IPR029063">
    <property type="entry name" value="SAM-dependent_MTases_sf"/>
</dbReference>
<evidence type="ECO:0000313" key="1">
    <source>
        <dbReference type="EMBL" id="NHB75475.1"/>
    </source>
</evidence>
<comment type="caution">
    <text evidence="1">The sequence shown here is derived from an EMBL/GenBank/DDBJ whole genome shotgun (WGS) entry which is preliminary data.</text>
</comment>
<keyword evidence="1" id="KW-0489">Methyltransferase</keyword>
<dbReference type="Gene3D" id="3.40.50.150">
    <property type="entry name" value="Vaccinia Virus protein VP39"/>
    <property type="match status" value="1"/>
</dbReference>
<dbReference type="GO" id="GO:0032259">
    <property type="term" value="P:methylation"/>
    <property type="evidence" value="ECO:0007669"/>
    <property type="project" value="UniProtKB-KW"/>
</dbReference>
<keyword evidence="2" id="KW-1185">Reference proteome</keyword>
<dbReference type="Proteomes" id="UP001515660">
    <property type="component" value="Unassembled WGS sequence"/>
</dbReference>